<accession>A0A9D2CS86</accession>
<dbReference type="InterPro" id="IPR014238">
    <property type="entry name" value="Spore_YlmC/YmxH"/>
</dbReference>
<evidence type="ECO:0000256" key="1">
    <source>
        <dbReference type="SAM" id="MobiDB-lite"/>
    </source>
</evidence>
<evidence type="ECO:0000313" key="3">
    <source>
        <dbReference type="EMBL" id="HIY96376.1"/>
    </source>
</evidence>
<protein>
    <submittedName>
        <fullName evidence="3">YlmC/YmxH family sporulation protein</fullName>
    </submittedName>
</protein>
<dbReference type="NCBIfam" id="TIGR02888">
    <property type="entry name" value="spore_YlmC_YmxH"/>
    <property type="match status" value="1"/>
</dbReference>
<sequence length="105" mass="11744">MDTSYRELKCKDVVNIVDGRNLGRTCDIVFTFPEGKVYGIVVPGKRGCHFFKNNDLFISLKNVVKIGADVVLVDLKGMRADRPGKKPGGFACPPSEDRRDYGEYE</sequence>
<reference evidence="3" key="1">
    <citation type="journal article" date="2021" name="PeerJ">
        <title>Extensive microbial diversity within the chicken gut microbiome revealed by metagenomics and culture.</title>
        <authorList>
            <person name="Gilroy R."/>
            <person name="Ravi A."/>
            <person name="Getino M."/>
            <person name="Pursley I."/>
            <person name="Horton D.L."/>
            <person name="Alikhan N.F."/>
            <person name="Baker D."/>
            <person name="Gharbi K."/>
            <person name="Hall N."/>
            <person name="Watson M."/>
            <person name="Adriaenssens E.M."/>
            <person name="Foster-Nyarko E."/>
            <person name="Jarju S."/>
            <person name="Secka A."/>
            <person name="Antonio M."/>
            <person name="Oren A."/>
            <person name="Chaudhuri R.R."/>
            <person name="La Ragione R."/>
            <person name="Hildebrand F."/>
            <person name="Pallen M.J."/>
        </authorList>
    </citation>
    <scope>NUCLEOTIDE SEQUENCE</scope>
    <source>
        <strain evidence="3">1345</strain>
    </source>
</reference>
<evidence type="ECO:0000259" key="2">
    <source>
        <dbReference type="Pfam" id="PF05239"/>
    </source>
</evidence>
<dbReference type="PANTHER" id="PTHR40061">
    <property type="entry name" value="SPORULATION PROTEIN YLMC-RELATED"/>
    <property type="match status" value="1"/>
</dbReference>
<comment type="caution">
    <text evidence="3">The sequence shown here is derived from an EMBL/GenBank/DDBJ whole genome shotgun (WGS) entry which is preliminary data.</text>
</comment>
<dbReference type="AlphaFoldDB" id="A0A9D2CS86"/>
<feature type="domain" description="PRC-barrel" evidence="2">
    <location>
        <begin position="4"/>
        <end position="74"/>
    </location>
</feature>
<name>A0A9D2CS86_9FIRM</name>
<dbReference type="Pfam" id="PF05239">
    <property type="entry name" value="PRC"/>
    <property type="match status" value="1"/>
</dbReference>
<dbReference type="InterPro" id="IPR011033">
    <property type="entry name" value="PRC_barrel-like_sf"/>
</dbReference>
<proteinExistence type="predicted"/>
<dbReference type="EMBL" id="DXCQ01000020">
    <property type="protein sequence ID" value="HIY96376.1"/>
    <property type="molecule type" value="Genomic_DNA"/>
</dbReference>
<evidence type="ECO:0000313" key="4">
    <source>
        <dbReference type="Proteomes" id="UP000886750"/>
    </source>
</evidence>
<feature type="compositionally biased region" description="Basic and acidic residues" evidence="1">
    <location>
        <begin position="95"/>
        <end position="105"/>
    </location>
</feature>
<dbReference type="InterPro" id="IPR027275">
    <property type="entry name" value="PRC-brl_dom"/>
</dbReference>
<dbReference type="Proteomes" id="UP000886750">
    <property type="component" value="Unassembled WGS sequence"/>
</dbReference>
<reference evidence="3" key="2">
    <citation type="submission" date="2021-04" db="EMBL/GenBank/DDBJ databases">
        <authorList>
            <person name="Gilroy R."/>
        </authorList>
    </citation>
    <scope>NUCLEOTIDE SEQUENCE</scope>
    <source>
        <strain evidence="3">1345</strain>
    </source>
</reference>
<dbReference type="PANTHER" id="PTHR40061:SF1">
    <property type="entry name" value="SPORULATION PROTEIN YLMC-RELATED"/>
    <property type="match status" value="1"/>
</dbReference>
<dbReference type="Gene3D" id="2.30.30.240">
    <property type="entry name" value="PRC-barrel domain"/>
    <property type="match status" value="1"/>
</dbReference>
<dbReference type="SUPFAM" id="SSF50346">
    <property type="entry name" value="PRC-barrel domain"/>
    <property type="match status" value="1"/>
</dbReference>
<gene>
    <name evidence="3" type="ORF">H9729_01670</name>
</gene>
<organism evidence="3 4">
    <name type="scientific">Candidatus Borkfalkia excrementigallinarum</name>
    <dbReference type="NCBI Taxonomy" id="2838506"/>
    <lineage>
        <taxon>Bacteria</taxon>
        <taxon>Bacillati</taxon>
        <taxon>Bacillota</taxon>
        <taxon>Clostridia</taxon>
        <taxon>Christensenellales</taxon>
        <taxon>Christensenellaceae</taxon>
        <taxon>Candidatus Borkfalkia</taxon>
    </lineage>
</organism>
<feature type="region of interest" description="Disordered" evidence="1">
    <location>
        <begin position="79"/>
        <end position="105"/>
    </location>
</feature>